<evidence type="ECO:0000313" key="16">
    <source>
        <dbReference type="Proteomes" id="UP000664382"/>
    </source>
</evidence>
<evidence type="ECO:0000256" key="5">
    <source>
        <dbReference type="ARBA" id="ARBA00022741"/>
    </source>
</evidence>
<comment type="caution">
    <text evidence="15">The sequence shown here is derived from an EMBL/GenBank/DDBJ whole genome shotgun (WGS) entry which is preliminary data.</text>
</comment>
<name>A0A939S736_9MICO</name>
<keyword evidence="3 10" id="KW-0963">Cytoplasm</keyword>
<evidence type="ECO:0000259" key="14">
    <source>
        <dbReference type="SMART" id="SM01016"/>
    </source>
</evidence>
<dbReference type="FunFam" id="1.10.730.10:FF:000008">
    <property type="entry name" value="Arginine--tRNA ligase"/>
    <property type="match status" value="1"/>
</dbReference>
<evidence type="ECO:0000256" key="11">
    <source>
        <dbReference type="RuleBase" id="RU363038"/>
    </source>
</evidence>
<dbReference type="EC" id="6.1.1.19" evidence="10"/>
<dbReference type="CDD" id="cd00671">
    <property type="entry name" value="ArgRS_core"/>
    <property type="match status" value="1"/>
</dbReference>
<evidence type="ECO:0000256" key="10">
    <source>
        <dbReference type="HAMAP-Rule" id="MF_00123"/>
    </source>
</evidence>
<dbReference type="GO" id="GO:0004814">
    <property type="term" value="F:arginine-tRNA ligase activity"/>
    <property type="evidence" value="ECO:0007669"/>
    <property type="project" value="UniProtKB-UniRule"/>
</dbReference>
<dbReference type="InterPro" id="IPR001278">
    <property type="entry name" value="Arg-tRNA-ligase"/>
</dbReference>
<evidence type="ECO:0000313" key="15">
    <source>
        <dbReference type="EMBL" id="MBO1903024.1"/>
    </source>
</evidence>
<dbReference type="PRINTS" id="PR01038">
    <property type="entry name" value="TRNASYNTHARG"/>
</dbReference>
<comment type="similarity">
    <text evidence="2 10 11">Belongs to the class-I aminoacyl-tRNA synthetase family.</text>
</comment>
<evidence type="ECO:0000256" key="8">
    <source>
        <dbReference type="ARBA" id="ARBA00023146"/>
    </source>
</evidence>
<dbReference type="RefSeq" id="WP_208098774.1">
    <property type="nucleotide sequence ID" value="NZ_JAGDYM010000016.1"/>
</dbReference>
<dbReference type="PANTHER" id="PTHR11956">
    <property type="entry name" value="ARGINYL-TRNA SYNTHETASE"/>
    <property type="match status" value="1"/>
</dbReference>
<dbReference type="Gene3D" id="3.30.1360.70">
    <property type="entry name" value="Arginyl tRNA synthetase N-terminal domain"/>
    <property type="match status" value="1"/>
</dbReference>
<dbReference type="InterPro" id="IPR014729">
    <property type="entry name" value="Rossmann-like_a/b/a_fold"/>
</dbReference>
<dbReference type="AlphaFoldDB" id="A0A939S736"/>
<evidence type="ECO:0000256" key="9">
    <source>
        <dbReference type="ARBA" id="ARBA00049339"/>
    </source>
</evidence>
<keyword evidence="6 10" id="KW-0067">ATP-binding</keyword>
<evidence type="ECO:0000256" key="2">
    <source>
        <dbReference type="ARBA" id="ARBA00005594"/>
    </source>
</evidence>
<comment type="subcellular location">
    <subcellularLocation>
        <location evidence="1 10">Cytoplasm</location>
    </subcellularLocation>
</comment>
<dbReference type="EMBL" id="JAGDYM010000016">
    <property type="protein sequence ID" value="MBO1903024.1"/>
    <property type="molecule type" value="Genomic_DNA"/>
</dbReference>
<dbReference type="SUPFAM" id="SSF55190">
    <property type="entry name" value="Arginyl-tRNA synthetase (ArgRS), N-terminal 'additional' domain"/>
    <property type="match status" value="1"/>
</dbReference>
<dbReference type="PANTHER" id="PTHR11956:SF5">
    <property type="entry name" value="ARGININE--TRNA LIGASE, CYTOPLASMIC"/>
    <property type="match status" value="1"/>
</dbReference>
<keyword evidence="4 10" id="KW-0436">Ligase</keyword>
<keyword evidence="5 10" id="KW-0547">Nucleotide-binding</keyword>
<evidence type="ECO:0000256" key="12">
    <source>
        <dbReference type="SAM" id="MobiDB-lite"/>
    </source>
</evidence>
<comment type="subunit">
    <text evidence="10">Monomer.</text>
</comment>
<dbReference type="SMART" id="SM00836">
    <property type="entry name" value="DALR_1"/>
    <property type="match status" value="1"/>
</dbReference>
<dbReference type="SMART" id="SM01016">
    <property type="entry name" value="Arg_tRNA_synt_N"/>
    <property type="match status" value="1"/>
</dbReference>
<dbReference type="NCBIfam" id="TIGR00456">
    <property type="entry name" value="argS"/>
    <property type="match status" value="1"/>
</dbReference>
<dbReference type="Gene3D" id="1.10.730.10">
    <property type="entry name" value="Isoleucyl-tRNA Synthetase, Domain 1"/>
    <property type="match status" value="1"/>
</dbReference>
<keyword evidence="7 10" id="KW-0648">Protein biosynthesis</keyword>
<dbReference type="GO" id="GO:0005737">
    <property type="term" value="C:cytoplasm"/>
    <property type="evidence" value="ECO:0007669"/>
    <property type="project" value="UniProtKB-SubCell"/>
</dbReference>
<dbReference type="Pfam" id="PF05746">
    <property type="entry name" value="DALR_1"/>
    <property type="match status" value="1"/>
</dbReference>
<dbReference type="GO" id="GO:0005524">
    <property type="term" value="F:ATP binding"/>
    <property type="evidence" value="ECO:0007669"/>
    <property type="project" value="UniProtKB-UniRule"/>
</dbReference>
<dbReference type="HAMAP" id="MF_00123">
    <property type="entry name" value="Arg_tRNA_synth"/>
    <property type="match status" value="1"/>
</dbReference>
<protein>
    <recommendedName>
        <fullName evidence="10">Arginine--tRNA ligase</fullName>
        <ecNumber evidence="10">6.1.1.19</ecNumber>
    </recommendedName>
    <alternativeName>
        <fullName evidence="10">Arginyl-tRNA synthetase</fullName>
        <shortName evidence="10">ArgRS</shortName>
    </alternativeName>
</protein>
<reference evidence="15" key="1">
    <citation type="submission" date="2021-03" db="EMBL/GenBank/DDBJ databases">
        <title>Leucobacter chromiisoli sp. nov., isolated from chromium-containing soil of chemical plant.</title>
        <authorList>
            <person name="Xu Z."/>
        </authorList>
    </citation>
    <scope>NUCLEOTIDE SEQUENCE</scope>
    <source>
        <strain evidence="15">S27</strain>
    </source>
</reference>
<evidence type="ECO:0000256" key="4">
    <source>
        <dbReference type="ARBA" id="ARBA00022598"/>
    </source>
</evidence>
<dbReference type="InterPro" id="IPR036695">
    <property type="entry name" value="Arg-tRNA-synth_N_sf"/>
</dbReference>
<feature type="domain" description="Arginyl tRNA synthetase N-terminal" evidence="14">
    <location>
        <begin position="4"/>
        <end position="100"/>
    </location>
</feature>
<dbReference type="PROSITE" id="PS00178">
    <property type="entry name" value="AA_TRNA_LIGASE_I"/>
    <property type="match status" value="1"/>
</dbReference>
<dbReference type="Gene3D" id="3.40.50.620">
    <property type="entry name" value="HUPs"/>
    <property type="match status" value="1"/>
</dbReference>
<comment type="catalytic activity">
    <reaction evidence="9 10">
        <text>tRNA(Arg) + L-arginine + ATP = L-arginyl-tRNA(Arg) + AMP + diphosphate</text>
        <dbReference type="Rhea" id="RHEA:20301"/>
        <dbReference type="Rhea" id="RHEA-COMP:9658"/>
        <dbReference type="Rhea" id="RHEA-COMP:9673"/>
        <dbReference type="ChEBI" id="CHEBI:30616"/>
        <dbReference type="ChEBI" id="CHEBI:32682"/>
        <dbReference type="ChEBI" id="CHEBI:33019"/>
        <dbReference type="ChEBI" id="CHEBI:78442"/>
        <dbReference type="ChEBI" id="CHEBI:78513"/>
        <dbReference type="ChEBI" id="CHEBI:456215"/>
        <dbReference type="EC" id="6.1.1.19"/>
    </reaction>
</comment>
<dbReference type="GO" id="GO:0006420">
    <property type="term" value="P:arginyl-tRNA aminoacylation"/>
    <property type="evidence" value="ECO:0007669"/>
    <property type="project" value="UniProtKB-UniRule"/>
</dbReference>
<dbReference type="InterPro" id="IPR001412">
    <property type="entry name" value="aa-tRNA-synth_I_CS"/>
</dbReference>
<dbReference type="SUPFAM" id="SSF52374">
    <property type="entry name" value="Nucleotidylyl transferase"/>
    <property type="match status" value="1"/>
</dbReference>
<keyword evidence="16" id="KW-1185">Reference proteome</keyword>
<dbReference type="InterPro" id="IPR035684">
    <property type="entry name" value="ArgRS_core"/>
</dbReference>
<evidence type="ECO:0000256" key="7">
    <source>
        <dbReference type="ARBA" id="ARBA00022917"/>
    </source>
</evidence>
<dbReference type="Pfam" id="PF00750">
    <property type="entry name" value="tRNA-synt_1d"/>
    <property type="match status" value="1"/>
</dbReference>
<proteinExistence type="inferred from homology"/>
<feature type="domain" description="DALR anticodon binding" evidence="13">
    <location>
        <begin position="441"/>
        <end position="562"/>
    </location>
</feature>
<dbReference type="InterPro" id="IPR009080">
    <property type="entry name" value="tRNAsynth_Ia_anticodon-bd"/>
</dbReference>
<sequence>MTPQELADRLARILADIISEHGRGSDRDAGGPDVTSADTAVERPKNREHGDWASNAAMKFAKRVGANPRELAQRIAERIEAVDGVARAEVAGPGFINITLDAASAGETARRVVEQGDAYGRGDSLVGQRINLEFVSANPTGPLHLGHTRWAALGDSISRVLRAAGADVVNEYYINDAGSQMNKFGRSVLAAALGEDAPEDAYPGEYIQQLGRRVREQLPELPELAAADRDRALDLAQEAAYQRQLAEIKDSLERFNVHFDVYFSERTLHAAEADGTSPIEAAIGRLREQGHVYEEDGAIWVRTTDFGDDKDRVFTRGNGVFTYFAADAAYYLSKKDRGFGEKIYLLGADHHGYIGRLTAIAGAAGDDVEADITVLIGQLVNLNGARLSKRAGNIVELDDLLEWLGSDALRYWLARYPADSPLSLDGEKLRSRTNDNPVFTVQYAHARTRAVDRNAAAAGVDRSAFDPSLLTHETETELLGRLQEYPGIVAGAAELREPHRIARYLEELAGAFHRWYDNCRVIPQGGAAVEDLHRTRLWLNDAVGQVIRNGLDLLGVSAPERL</sequence>
<evidence type="ECO:0000256" key="3">
    <source>
        <dbReference type="ARBA" id="ARBA00022490"/>
    </source>
</evidence>
<dbReference type="InterPro" id="IPR008909">
    <property type="entry name" value="DALR_anticod-bd"/>
</dbReference>
<dbReference type="SUPFAM" id="SSF47323">
    <property type="entry name" value="Anticodon-binding domain of a subclass of class I aminoacyl-tRNA synthetases"/>
    <property type="match status" value="1"/>
</dbReference>
<gene>
    <name evidence="10" type="primary">argS</name>
    <name evidence="15" type="ORF">J4H92_13840</name>
</gene>
<dbReference type="InterPro" id="IPR005148">
    <property type="entry name" value="Arg-tRNA-synth_N"/>
</dbReference>
<organism evidence="15 16">
    <name type="scientific">Leucobacter weissii</name>
    <dbReference type="NCBI Taxonomy" id="1983706"/>
    <lineage>
        <taxon>Bacteria</taxon>
        <taxon>Bacillati</taxon>
        <taxon>Actinomycetota</taxon>
        <taxon>Actinomycetes</taxon>
        <taxon>Micrococcales</taxon>
        <taxon>Microbacteriaceae</taxon>
        <taxon>Leucobacter</taxon>
    </lineage>
</organism>
<evidence type="ECO:0000259" key="13">
    <source>
        <dbReference type="SMART" id="SM00836"/>
    </source>
</evidence>
<dbReference type="Proteomes" id="UP000664382">
    <property type="component" value="Unassembled WGS sequence"/>
</dbReference>
<accession>A0A939S736</accession>
<feature type="short sequence motif" description="'HIGH' region" evidence="10">
    <location>
        <begin position="137"/>
        <end position="147"/>
    </location>
</feature>
<dbReference type="Pfam" id="PF03485">
    <property type="entry name" value="Arg_tRNA_synt_N"/>
    <property type="match status" value="1"/>
</dbReference>
<feature type="region of interest" description="Disordered" evidence="12">
    <location>
        <begin position="22"/>
        <end position="48"/>
    </location>
</feature>
<evidence type="ECO:0000256" key="1">
    <source>
        <dbReference type="ARBA" id="ARBA00004496"/>
    </source>
</evidence>
<evidence type="ECO:0000256" key="6">
    <source>
        <dbReference type="ARBA" id="ARBA00022840"/>
    </source>
</evidence>
<keyword evidence="8 10" id="KW-0030">Aminoacyl-tRNA synthetase</keyword>